<dbReference type="AlphaFoldDB" id="A0A8J3MDF6"/>
<keyword evidence="3" id="KW-1185">Reference proteome</keyword>
<sequence length="106" mass="11448">MNLARQDQRFAPGPGDKSGWRPTTGDRRPELLTQIADAISDSLAGKTFDGSLKFICGAPALADNCANTEDRDTDCTIQLSAENLKKLLKGKLTPMTGGLDKAEIRR</sequence>
<name>A0A8J3MDF6_9RHOB</name>
<organism evidence="2 3">
    <name type="scientific">Pseudodonghicola xiamenensis</name>
    <dbReference type="NCBI Taxonomy" id="337702"/>
    <lineage>
        <taxon>Bacteria</taxon>
        <taxon>Pseudomonadati</taxon>
        <taxon>Pseudomonadota</taxon>
        <taxon>Alphaproteobacteria</taxon>
        <taxon>Rhodobacterales</taxon>
        <taxon>Paracoccaceae</taxon>
        <taxon>Pseudodonghicola</taxon>
    </lineage>
</organism>
<evidence type="ECO:0000256" key="1">
    <source>
        <dbReference type="SAM" id="MobiDB-lite"/>
    </source>
</evidence>
<dbReference type="SUPFAM" id="SSF55718">
    <property type="entry name" value="SCP-like"/>
    <property type="match status" value="1"/>
</dbReference>
<comment type="caution">
    <text evidence="2">The sequence shown here is derived from an EMBL/GenBank/DDBJ whole genome shotgun (WGS) entry which is preliminary data.</text>
</comment>
<dbReference type="InterPro" id="IPR036527">
    <property type="entry name" value="SCP2_sterol-bd_dom_sf"/>
</dbReference>
<dbReference type="EMBL" id="BNAP01000002">
    <property type="protein sequence ID" value="GHG82903.1"/>
    <property type="molecule type" value="Genomic_DNA"/>
</dbReference>
<accession>A0A8J3MDF6</accession>
<reference evidence="2" key="2">
    <citation type="submission" date="2020-09" db="EMBL/GenBank/DDBJ databases">
        <authorList>
            <person name="Sun Q."/>
            <person name="Zhou Y."/>
        </authorList>
    </citation>
    <scope>NUCLEOTIDE SEQUENCE</scope>
    <source>
        <strain evidence="2">CGMCC 1.7081</strain>
    </source>
</reference>
<evidence type="ECO:0000313" key="3">
    <source>
        <dbReference type="Proteomes" id="UP000611500"/>
    </source>
</evidence>
<proteinExistence type="predicted"/>
<dbReference type="Proteomes" id="UP000611500">
    <property type="component" value="Unassembled WGS sequence"/>
</dbReference>
<gene>
    <name evidence="2" type="ORF">GCM10010961_07810</name>
</gene>
<feature type="region of interest" description="Disordered" evidence="1">
    <location>
        <begin position="1"/>
        <end position="27"/>
    </location>
</feature>
<reference evidence="2" key="1">
    <citation type="journal article" date="2014" name="Int. J. Syst. Evol. Microbiol.">
        <title>Complete genome sequence of Corynebacterium casei LMG S-19264T (=DSM 44701T), isolated from a smear-ripened cheese.</title>
        <authorList>
            <consortium name="US DOE Joint Genome Institute (JGI-PGF)"/>
            <person name="Walter F."/>
            <person name="Albersmeier A."/>
            <person name="Kalinowski J."/>
            <person name="Ruckert C."/>
        </authorList>
    </citation>
    <scope>NUCLEOTIDE SEQUENCE</scope>
    <source>
        <strain evidence="2">CGMCC 1.7081</strain>
    </source>
</reference>
<protein>
    <submittedName>
        <fullName evidence="2">Uncharacterized protein</fullName>
    </submittedName>
</protein>
<evidence type="ECO:0000313" key="2">
    <source>
        <dbReference type="EMBL" id="GHG82903.1"/>
    </source>
</evidence>